<keyword evidence="4" id="KW-0505">Motor protein</keyword>
<reference evidence="9" key="2">
    <citation type="submission" date="2022-01" db="EMBL/GenBank/DDBJ databases">
        <authorList>
            <person name="Yamashiro T."/>
            <person name="Shiraishi A."/>
            <person name="Satake H."/>
            <person name="Nakayama K."/>
        </authorList>
    </citation>
    <scope>NUCLEOTIDE SEQUENCE</scope>
</reference>
<feature type="compositionally biased region" description="Basic and acidic residues" evidence="7">
    <location>
        <begin position="310"/>
        <end position="319"/>
    </location>
</feature>
<sequence length="367" mass="41125">MGRFKVPGACSRFLCLIVYVYACLVRIKLMVIKVMTVSTRELLPANTKFINCVDNLVALGYLNESSVLCNLQYRYHRDVIYTIAGPVQLAINPFKDVSVSGSDVIMAYREKILDSPHVYVIADAAYSDMMRDGVNHYIIIRHLKQRGKRKLDQRVKMEEKKLAESSEWMEAEQAFEQLSSGELEEKRQPESSETINVEQDGKPIPSLELLEKKLPGSSDMIKIEQDGERIPSGEGYTEAIREIEHQSKNGTIKKIFDDIILACGSGGTVAGLSIATWLSELKAKVNILTHTNEISISSEQQLAIEELKKKHKSQDEKENNANLIECGNGADDNKDGSTLNERGYRGDTHRKEVVLFGTYSVGKMSNS</sequence>
<evidence type="ECO:0000256" key="2">
    <source>
        <dbReference type="ARBA" id="ARBA00022840"/>
    </source>
</evidence>
<keyword evidence="2" id="KW-0067">ATP-binding</keyword>
<protein>
    <submittedName>
        <fullName evidence="9">Myosin-2 isoform X1</fullName>
    </submittedName>
</protein>
<dbReference type="InterPro" id="IPR001609">
    <property type="entry name" value="Myosin_head_motor_dom-like"/>
</dbReference>
<keyword evidence="5 6" id="KW-0009">Actin-binding</keyword>
<evidence type="ECO:0000256" key="7">
    <source>
        <dbReference type="SAM" id="MobiDB-lite"/>
    </source>
</evidence>
<proteinExistence type="inferred from homology"/>
<dbReference type="SMART" id="SM00242">
    <property type="entry name" value="MYSc"/>
    <property type="match status" value="1"/>
</dbReference>
<dbReference type="Gene3D" id="3.40.850.10">
    <property type="entry name" value="Kinesin motor domain"/>
    <property type="match status" value="1"/>
</dbReference>
<gene>
    <name evidence="9" type="ORF">Tco_0769575</name>
</gene>
<dbReference type="Gene3D" id="3.40.50.1100">
    <property type="match status" value="1"/>
</dbReference>
<comment type="similarity">
    <text evidence="6">Belongs to the TRAFAC class myosin-kinesin ATPase superfamily. Myosin family.</text>
</comment>
<evidence type="ECO:0000256" key="3">
    <source>
        <dbReference type="ARBA" id="ARBA00023123"/>
    </source>
</evidence>
<accession>A0ABQ4Z9T2</accession>
<evidence type="ECO:0000256" key="1">
    <source>
        <dbReference type="ARBA" id="ARBA00022741"/>
    </source>
</evidence>
<feature type="domain" description="Myosin motor" evidence="8">
    <location>
        <begin position="51"/>
        <end position="367"/>
    </location>
</feature>
<evidence type="ECO:0000256" key="6">
    <source>
        <dbReference type="PROSITE-ProRule" id="PRU00782"/>
    </source>
</evidence>
<dbReference type="PANTHER" id="PTHR13140:SF706">
    <property type="entry name" value="DILUTE CLASS UNCONVENTIONAL MYOSIN, ISOFORM C"/>
    <property type="match status" value="1"/>
</dbReference>
<dbReference type="PANTHER" id="PTHR13140">
    <property type="entry name" value="MYOSIN"/>
    <property type="match status" value="1"/>
</dbReference>
<evidence type="ECO:0000259" key="8">
    <source>
        <dbReference type="PROSITE" id="PS51456"/>
    </source>
</evidence>
<name>A0ABQ4Z9T2_9ASTR</name>
<comment type="caution">
    <text evidence="9">The sequence shown here is derived from an EMBL/GenBank/DDBJ whole genome shotgun (WGS) entry which is preliminary data.</text>
</comment>
<dbReference type="SUPFAM" id="SSF52540">
    <property type="entry name" value="P-loop containing nucleoside triphosphate hydrolases"/>
    <property type="match status" value="1"/>
</dbReference>
<keyword evidence="10" id="KW-1185">Reference proteome</keyword>
<feature type="region of interest" description="Disordered" evidence="7">
    <location>
        <begin position="178"/>
        <end position="200"/>
    </location>
</feature>
<dbReference type="InterPro" id="IPR036961">
    <property type="entry name" value="Kinesin_motor_dom_sf"/>
</dbReference>
<dbReference type="Proteomes" id="UP001151760">
    <property type="component" value="Unassembled WGS sequence"/>
</dbReference>
<evidence type="ECO:0000256" key="5">
    <source>
        <dbReference type="ARBA" id="ARBA00023203"/>
    </source>
</evidence>
<dbReference type="Pfam" id="PF00063">
    <property type="entry name" value="Myosin_head"/>
    <property type="match status" value="1"/>
</dbReference>
<dbReference type="InterPro" id="IPR027417">
    <property type="entry name" value="P-loop_NTPase"/>
</dbReference>
<comment type="caution">
    <text evidence="6">Lacks conserved residue(s) required for the propagation of feature annotation.</text>
</comment>
<evidence type="ECO:0000256" key="4">
    <source>
        <dbReference type="ARBA" id="ARBA00023175"/>
    </source>
</evidence>
<feature type="region of interest" description="Disordered" evidence="7">
    <location>
        <begin position="310"/>
        <end position="344"/>
    </location>
</feature>
<organism evidence="9 10">
    <name type="scientific">Tanacetum coccineum</name>
    <dbReference type="NCBI Taxonomy" id="301880"/>
    <lineage>
        <taxon>Eukaryota</taxon>
        <taxon>Viridiplantae</taxon>
        <taxon>Streptophyta</taxon>
        <taxon>Embryophyta</taxon>
        <taxon>Tracheophyta</taxon>
        <taxon>Spermatophyta</taxon>
        <taxon>Magnoliopsida</taxon>
        <taxon>eudicotyledons</taxon>
        <taxon>Gunneridae</taxon>
        <taxon>Pentapetalae</taxon>
        <taxon>asterids</taxon>
        <taxon>campanulids</taxon>
        <taxon>Asterales</taxon>
        <taxon>Asteraceae</taxon>
        <taxon>Asteroideae</taxon>
        <taxon>Anthemideae</taxon>
        <taxon>Anthemidinae</taxon>
        <taxon>Tanacetum</taxon>
    </lineage>
</organism>
<dbReference type="InterPro" id="IPR036052">
    <property type="entry name" value="TrpB-like_PALP_sf"/>
</dbReference>
<keyword evidence="1" id="KW-0547">Nucleotide-binding</keyword>
<evidence type="ECO:0000313" key="9">
    <source>
        <dbReference type="EMBL" id="GJS86939.1"/>
    </source>
</evidence>
<dbReference type="SUPFAM" id="SSF53686">
    <property type="entry name" value="Tryptophan synthase beta subunit-like PLP-dependent enzymes"/>
    <property type="match status" value="1"/>
</dbReference>
<evidence type="ECO:0000313" key="10">
    <source>
        <dbReference type="Proteomes" id="UP001151760"/>
    </source>
</evidence>
<dbReference type="EMBL" id="BQNB010011158">
    <property type="protein sequence ID" value="GJS86939.1"/>
    <property type="molecule type" value="Genomic_DNA"/>
</dbReference>
<dbReference type="PROSITE" id="PS51456">
    <property type="entry name" value="MYOSIN_MOTOR"/>
    <property type="match status" value="1"/>
</dbReference>
<keyword evidence="3 6" id="KW-0518">Myosin</keyword>
<reference evidence="9" key="1">
    <citation type="journal article" date="2022" name="Int. J. Mol. Sci.">
        <title>Draft Genome of Tanacetum Coccineum: Genomic Comparison of Closely Related Tanacetum-Family Plants.</title>
        <authorList>
            <person name="Yamashiro T."/>
            <person name="Shiraishi A."/>
            <person name="Nakayama K."/>
            <person name="Satake H."/>
        </authorList>
    </citation>
    <scope>NUCLEOTIDE SEQUENCE</scope>
</reference>